<evidence type="ECO:0000256" key="6">
    <source>
        <dbReference type="ARBA" id="ARBA00031424"/>
    </source>
</evidence>
<dbReference type="EC" id="5.1.3.13" evidence="3"/>
<dbReference type="AlphaFoldDB" id="A0A177SQA8"/>
<evidence type="ECO:0000256" key="4">
    <source>
        <dbReference type="ARBA" id="ARBA00019595"/>
    </source>
</evidence>
<reference evidence="10 11" key="1">
    <citation type="submission" date="2016-03" db="EMBL/GenBank/DDBJ databases">
        <title>Draft Genome Assembly of Pseudomonas putida strain CBF10-2.</title>
        <authorList>
            <person name="Iyer R.S."/>
            <person name="Damania A."/>
        </authorList>
    </citation>
    <scope>NUCLEOTIDE SEQUENCE [LARGE SCALE GENOMIC DNA]</scope>
    <source>
        <strain evidence="10 11">CBF10-2</strain>
    </source>
</reference>
<dbReference type="GO" id="GO:0008830">
    <property type="term" value="F:dTDP-4-dehydrorhamnose 3,5-epimerase activity"/>
    <property type="evidence" value="ECO:0007669"/>
    <property type="project" value="UniProtKB-EC"/>
</dbReference>
<dbReference type="GO" id="GO:0000271">
    <property type="term" value="P:polysaccharide biosynthetic process"/>
    <property type="evidence" value="ECO:0007669"/>
    <property type="project" value="TreeGrafter"/>
</dbReference>
<dbReference type="PANTHER" id="PTHR21047:SF2">
    <property type="entry name" value="THYMIDINE DIPHOSPHO-4-KETO-RHAMNOSE 3,5-EPIMERASE"/>
    <property type="match status" value="1"/>
</dbReference>
<gene>
    <name evidence="10" type="ORF">AYO28_15125</name>
</gene>
<proteinExistence type="predicted"/>
<protein>
    <recommendedName>
        <fullName evidence="4">dTDP-4-dehydrorhamnose 3,5-epimerase</fullName>
        <ecNumber evidence="3">5.1.3.13</ecNumber>
    </recommendedName>
    <alternativeName>
        <fullName evidence="6">Thymidine diphospho-4-keto-rhamnose 3,5-epimerase</fullName>
    </alternativeName>
    <alternativeName>
        <fullName evidence="5">dTDP-4-keto-6-deoxyglucose 3,5-epimerase</fullName>
    </alternativeName>
    <alternativeName>
        <fullName evidence="7">dTDP-6-deoxy-D-xylo-4-hexulose 3,5-epimerase</fullName>
    </alternativeName>
</protein>
<dbReference type="InterPro" id="IPR014710">
    <property type="entry name" value="RmlC-like_jellyroll"/>
</dbReference>
<dbReference type="PANTHER" id="PTHR21047">
    <property type="entry name" value="DTDP-6-DEOXY-D-GLUCOSE-3,5 EPIMERASE"/>
    <property type="match status" value="1"/>
</dbReference>
<organism evidence="10 11">
    <name type="scientific">Pseudomonas putida</name>
    <name type="common">Arthrobacter siderocapsulatus</name>
    <dbReference type="NCBI Taxonomy" id="303"/>
    <lineage>
        <taxon>Bacteria</taxon>
        <taxon>Pseudomonadati</taxon>
        <taxon>Pseudomonadota</taxon>
        <taxon>Gammaproteobacteria</taxon>
        <taxon>Pseudomonadales</taxon>
        <taxon>Pseudomonadaceae</taxon>
        <taxon>Pseudomonas</taxon>
    </lineage>
</organism>
<dbReference type="InterPro" id="IPR011051">
    <property type="entry name" value="RmlC_Cupin_sf"/>
</dbReference>
<evidence type="ECO:0000256" key="8">
    <source>
        <dbReference type="PIRSR" id="PIRSR600888-1"/>
    </source>
</evidence>
<feature type="active site" description="Proton donor" evidence="8">
    <location>
        <position position="135"/>
    </location>
</feature>
<dbReference type="InterPro" id="IPR000888">
    <property type="entry name" value="RmlC-like"/>
</dbReference>
<comment type="function">
    <text evidence="2">Catalyzes the epimerization of the C3' and C5'positions of dTDP-6-deoxy-D-xylo-4-hexulose, forming dTDP-6-deoxy-L-lyxo-4-hexulose.</text>
</comment>
<evidence type="ECO:0000313" key="11">
    <source>
        <dbReference type="Proteomes" id="UP000077752"/>
    </source>
</evidence>
<sequence>MSDLQLHALPLAGLYSVQHKRHGDARGQFSRLFCEGSLDGLGVPLHIRQINHSHTLGQGSVRGLHYQQGEQPEAKLITCLRGEVWDVAVDLREGSPTFLHWHAEHLKAGDGRSLLIPAGFAHGFQVLGEEAELLYLHGADYAPGREGGLSVHDPRLAIAWPLPVKNLSARDEAHPWLDHHFTGVPA</sequence>
<dbReference type="Proteomes" id="UP000077752">
    <property type="component" value="Unassembled WGS sequence"/>
</dbReference>
<dbReference type="SUPFAM" id="SSF51182">
    <property type="entry name" value="RmlC-like cupins"/>
    <property type="match status" value="1"/>
</dbReference>
<comment type="catalytic activity">
    <reaction evidence="1">
        <text>dTDP-4-dehydro-6-deoxy-alpha-D-glucose = dTDP-4-dehydro-beta-L-rhamnose</text>
        <dbReference type="Rhea" id="RHEA:16969"/>
        <dbReference type="ChEBI" id="CHEBI:57649"/>
        <dbReference type="ChEBI" id="CHEBI:62830"/>
        <dbReference type="EC" id="5.1.3.13"/>
    </reaction>
</comment>
<dbReference type="GO" id="GO:0019305">
    <property type="term" value="P:dTDP-rhamnose biosynthetic process"/>
    <property type="evidence" value="ECO:0007669"/>
    <property type="project" value="TreeGrafter"/>
</dbReference>
<dbReference type="GO" id="GO:0005829">
    <property type="term" value="C:cytosol"/>
    <property type="evidence" value="ECO:0007669"/>
    <property type="project" value="TreeGrafter"/>
</dbReference>
<feature type="active site" description="Proton acceptor" evidence="8">
    <location>
        <position position="65"/>
    </location>
</feature>
<dbReference type="CDD" id="cd00438">
    <property type="entry name" value="cupin_RmlC"/>
    <property type="match status" value="1"/>
</dbReference>
<evidence type="ECO:0000256" key="3">
    <source>
        <dbReference type="ARBA" id="ARBA00012098"/>
    </source>
</evidence>
<evidence type="ECO:0000256" key="5">
    <source>
        <dbReference type="ARBA" id="ARBA00029758"/>
    </source>
</evidence>
<comment type="caution">
    <text evidence="10">The sequence shown here is derived from an EMBL/GenBank/DDBJ whole genome shotgun (WGS) entry which is preliminary data.</text>
</comment>
<evidence type="ECO:0000313" key="10">
    <source>
        <dbReference type="EMBL" id="OAI93133.1"/>
    </source>
</evidence>
<dbReference type="Gene3D" id="2.60.120.10">
    <property type="entry name" value="Jelly Rolls"/>
    <property type="match status" value="1"/>
</dbReference>
<dbReference type="RefSeq" id="WP_064302507.1">
    <property type="nucleotide sequence ID" value="NZ_LUCV01000013.1"/>
</dbReference>
<dbReference type="EMBL" id="LUCV01000013">
    <property type="protein sequence ID" value="OAI93133.1"/>
    <property type="molecule type" value="Genomic_DNA"/>
</dbReference>
<evidence type="ECO:0000256" key="2">
    <source>
        <dbReference type="ARBA" id="ARBA00001997"/>
    </source>
</evidence>
<dbReference type="Pfam" id="PF00908">
    <property type="entry name" value="dTDP_sugar_isom"/>
    <property type="match status" value="1"/>
</dbReference>
<evidence type="ECO:0000256" key="9">
    <source>
        <dbReference type="PIRSR" id="PIRSR600888-3"/>
    </source>
</evidence>
<evidence type="ECO:0000256" key="7">
    <source>
        <dbReference type="ARBA" id="ARBA00033311"/>
    </source>
</evidence>
<name>A0A177SQA8_PSEPU</name>
<evidence type="ECO:0000256" key="1">
    <source>
        <dbReference type="ARBA" id="ARBA00001298"/>
    </source>
</evidence>
<accession>A0A177SQA8</accession>
<feature type="site" description="Participates in a stacking interaction with the thymidine ring of dTDP-4-oxo-6-deoxyglucose" evidence="9">
    <location>
        <position position="141"/>
    </location>
</feature>